<accession>A0A366H6C6</accession>
<evidence type="ECO:0000313" key="2">
    <source>
        <dbReference type="EMBL" id="RBP37011.1"/>
    </source>
</evidence>
<evidence type="ECO:0000256" key="1">
    <source>
        <dbReference type="SAM" id="MobiDB-lite"/>
    </source>
</evidence>
<feature type="region of interest" description="Disordered" evidence="1">
    <location>
        <begin position="528"/>
        <end position="578"/>
    </location>
</feature>
<dbReference type="EMBL" id="QNRR01000015">
    <property type="protein sequence ID" value="RBP37011.1"/>
    <property type="molecule type" value="Genomic_DNA"/>
</dbReference>
<name>A0A366H6C6_9BACT</name>
<comment type="caution">
    <text evidence="2">The sequence shown here is derived from an EMBL/GenBank/DDBJ whole genome shotgun (WGS) entry which is preliminary data.</text>
</comment>
<feature type="compositionally biased region" description="Polar residues" evidence="1">
    <location>
        <begin position="566"/>
        <end position="578"/>
    </location>
</feature>
<dbReference type="RefSeq" id="WP_147263690.1">
    <property type="nucleotide sequence ID" value="NZ_QNRR01000015.1"/>
</dbReference>
<reference evidence="2 3" key="1">
    <citation type="submission" date="2018-06" db="EMBL/GenBank/DDBJ databases">
        <title>Genomic Encyclopedia of Type Strains, Phase IV (KMG-IV): sequencing the most valuable type-strain genomes for metagenomic binning, comparative biology and taxonomic classification.</title>
        <authorList>
            <person name="Goeker M."/>
        </authorList>
    </citation>
    <scope>NUCLEOTIDE SEQUENCE [LARGE SCALE GENOMIC DNA]</scope>
    <source>
        <strain evidence="2 3">DSM 25532</strain>
    </source>
</reference>
<sequence length="578" mass="64051">MATIPLFNNGGALPVPAAEGLSRVPTARMQLDYGGLAQTAAKAYQQPLMPKDMYEGDRVAGEAWGQALQTLGKTMKVVFEETAKIKNEGDIADADVKMTESLGAYENGLTGDTSEDSWVSGWEKEVAGLRKGFESDRSLSPYAKHHIGMRLQRMEVAGKIRISSLAMTQQRQRASMSLDNLERVHREQGNFAGMRSVNERRTEVKLQTPEQAQARGDAIDAMERGDGLYKVIDANPKSGREQLDMRGADGKYVHFPWLDTRGREKARSYADQALQDRRIHIIEDVVEYVTSNNGQPIHPDDIDAFDPNRYLSTEQRADVQAYIAGNVSTNRKLTYEQAVTTIDAYRANDDPDQRLSAAMETTIGLTFEGPQKERLLSRLKERKKAASVNDPLPMGTVTGLLQHYVEDLKVFGEYLKPKVDARGQRILIKDPERYEEKDSGTFNQMLFTISGGRIGSMTYHEEAPESYSYEMEVDKVREAQLADKREAIRSTLEREKQAGLFKTTDEMVARLLVLIGQHGGKLPATYRQSGAPVSHGGGMVPNLPNVNAGPGDMSAGNPLLPPLTPQEATTKLNSILSK</sequence>
<evidence type="ECO:0000313" key="3">
    <source>
        <dbReference type="Proteomes" id="UP000253426"/>
    </source>
</evidence>
<proteinExistence type="predicted"/>
<gene>
    <name evidence="2" type="ORF">DES53_115152</name>
</gene>
<dbReference type="Proteomes" id="UP000253426">
    <property type="component" value="Unassembled WGS sequence"/>
</dbReference>
<dbReference type="AlphaFoldDB" id="A0A366H6C6"/>
<keyword evidence="3" id="KW-1185">Reference proteome</keyword>
<protein>
    <submittedName>
        <fullName evidence="2">Uncharacterized protein</fullName>
    </submittedName>
</protein>
<organism evidence="2 3">
    <name type="scientific">Roseimicrobium gellanilyticum</name>
    <dbReference type="NCBI Taxonomy" id="748857"/>
    <lineage>
        <taxon>Bacteria</taxon>
        <taxon>Pseudomonadati</taxon>
        <taxon>Verrucomicrobiota</taxon>
        <taxon>Verrucomicrobiia</taxon>
        <taxon>Verrucomicrobiales</taxon>
        <taxon>Verrucomicrobiaceae</taxon>
        <taxon>Roseimicrobium</taxon>
    </lineage>
</organism>